<evidence type="ECO:0000259" key="4">
    <source>
        <dbReference type="PROSITE" id="PS52004"/>
    </source>
</evidence>
<protein>
    <submittedName>
        <fullName evidence="5">Beta-ketoacyl synthase</fullName>
    </submittedName>
</protein>
<dbReference type="PANTHER" id="PTHR11712:SF336">
    <property type="entry name" value="3-OXOACYL-[ACYL-CARRIER-PROTEIN] SYNTHASE, MITOCHONDRIAL"/>
    <property type="match status" value="1"/>
</dbReference>
<keyword evidence="2 3" id="KW-0808">Transferase</keyword>
<dbReference type="SUPFAM" id="SSF53901">
    <property type="entry name" value="Thiolase-like"/>
    <property type="match status" value="1"/>
</dbReference>
<dbReference type="PANTHER" id="PTHR11712">
    <property type="entry name" value="POLYKETIDE SYNTHASE-RELATED"/>
    <property type="match status" value="1"/>
</dbReference>
<dbReference type="EMBL" id="BMIX01000010">
    <property type="protein sequence ID" value="GGG44990.1"/>
    <property type="molecule type" value="Genomic_DNA"/>
</dbReference>
<sequence>MSRNYLLNDAIISPLGFGTDENLRAIRNSESALKFHDNSKFFEDGYYAGLIETEFIDEKFNALGDPSLYTKLEKLLILAISQVMEQSSIVDLSTTGLIISTTKGNIDELGKNKFPSDRIYLWKMANVVAEFFDFQQKPIVVSNACISGALAIKTANDLISTGRFENAIVAGGDLVSEFVLSGFNSFQAISPVPCRPFSKDRQGVSLGEAGAAILIGPANSYTKEKVEYIDSFTSNDANHISGPSRTGEGLYQSIFRLLKNNKINSSEIDYLSAHGTATVYNDEMESIAFHRAGLESVPVNSFKGYYGHTLGTSALIESILTKHSLLNKELIASHNFTESGVSKDLNVIRKNDNKNLKLALKTASGFGGCNLAMLLKKESL</sequence>
<dbReference type="InterPro" id="IPR014031">
    <property type="entry name" value="Ketoacyl_synth_C"/>
</dbReference>
<dbReference type="InterPro" id="IPR016039">
    <property type="entry name" value="Thiolase-like"/>
</dbReference>
<keyword evidence="6" id="KW-1185">Reference proteome</keyword>
<evidence type="ECO:0000313" key="5">
    <source>
        <dbReference type="EMBL" id="GGG44990.1"/>
    </source>
</evidence>
<dbReference type="InterPro" id="IPR000794">
    <property type="entry name" value="Beta-ketoacyl_synthase"/>
</dbReference>
<dbReference type="InterPro" id="IPR020841">
    <property type="entry name" value="PKS_Beta-ketoAc_synthase_dom"/>
</dbReference>
<feature type="domain" description="Ketosynthase family 3 (KS3)" evidence="4">
    <location>
        <begin position="1"/>
        <end position="377"/>
    </location>
</feature>
<dbReference type="RefSeq" id="WP_011709544.1">
    <property type="nucleotide sequence ID" value="NZ_BMIX01000010.1"/>
</dbReference>
<comment type="caution">
    <text evidence="5">The sequence shown here is derived from an EMBL/GenBank/DDBJ whole genome shotgun (WGS) entry which is preliminary data.</text>
</comment>
<reference evidence="6" key="1">
    <citation type="journal article" date="2019" name="Int. J. Syst. Evol. Microbiol.">
        <title>The Global Catalogue of Microorganisms (GCM) 10K type strain sequencing project: providing services to taxonomists for standard genome sequencing and annotation.</title>
        <authorList>
            <consortium name="The Broad Institute Genomics Platform"/>
            <consortium name="The Broad Institute Genome Sequencing Center for Infectious Disease"/>
            <person name="Wu L."/>
            <person name="Ma J."/>
        </authorList>
    </citation>
    <scope>NUCLEOTIDE SEQUENCE [LARGE SCALE GENOMIC DNA]</scope>
    <source>
        <strain evidence="6">CGMCC 1.15422</strain>
    </source>
</reference>
<evidence type="ECO:0000313" key="6">
    <source>
        <dbReference type="Proteomes" id="UP000605733"/>
    </source>
</evidence>
<evidence type="ECO:0000256" key="1">
    <source>
        <dbReference type="ARBA" id="ARBA00008467"/>
    </source>
</evidence>
<organism evidence="5 6">
    <name type="scientific">Christiangramia forsetii</name>
    <dbReference type="NCBI Taxonomy" id="411153"/>
    <lineage>
        <taxon>Bacteria</taxon>
        <taxon>Pseudomonadati</taxon>
        <taxon>Bacteroidota</taxon>
        <taxon>Flavobacteriia</taxon>
        <taxon>Flavobacteriales</taxon>
        <taxon>Flavobacteriaceae</taxon>
        <taxon>Christiangramia</taxon>
    </lineage>
</organism>
<dbReference type="PROSITE" id="PS52004">
    <property type="entry name" value="KS3_2"/>
    <property type="match status" value="1"/>
</dbReference>
<comment type="similarity">
    <text evidence="1 3">Belongs to the thiolase-like superfamily. Beta-ketoacyl-ACP synthases family.</text>
</comment>
<accession>A0ABQ1WUN4</accession>
<dbReference type="Proteomes" id="UP000605733">
    <property type="component" value="Unassembled WGS sequence"/>
</dbReference>
<dbReference type="Gene3D" id="3.40.47.10">
    <property type="match status" value="2"/>
</dbReference>
<dbReference type="Pfam" id="PF02801">
    <property type="entry name" value="Ketoacyl-synt_C"/>
    <property type="match status" value="1"/>
</dbReference>
<evidence type="ECO:0000256" key="2">
    <source>
        <dbReference type="ARBA" id="ARBA00022679"/>
    </source>
</evidence>
<evidence type="ECO:0000256" key="3">
    <source>
        <dbReference type="RuleBase" id="RU003694"/>
    </source>
</evidence>
<dbReference type="Pfam" id="PF00109">
    <property type="entry name" value="ketoacyl-synt"/>
    <property type="match status" value="1"/>
</dbReference>
<dbReference type="InterPro" id="IPR014030">
    <property type="entry name" value="Ketoacyl_synth_N"/>
</dbReference>
<name>A0ABQ1WUN4_9FLAO</name>
<proteinExistence type="inferred from homology"/>
<gene>
    <name evidence="5" type="ORF">GCM10011532_31200</name>
</gene>